<dbReference type="Proteomes" id="UP000294862">
    <property type="component" value="Unassembled WGS sequence"/>
</dbReference>
<evidence type="ECO:0000259" key="3">
    <source>
        <dbReference type="PROSITE" id="PS50268"/>
    </source>
</evidence>
<evidence type="ECO:0000313" key="5">
    <source>
        <dbReference type="Proteomes" id="UP000294862"/>
    </source>
</evidence>
<comment type="caution">
    <text evidence="4">The sequence shown here is derived from an EMBL/GenBank/DDBJ whole genome shotgun (WGS) entry which is preliminary data.</text>
</comment>
<evidence type="ECO:0000256" key="1">
    <source>
        <dbReference type="ARBA" id="ARBA00022692"/>
    </source>
</evidence>
<dbReference type="Pfam" id="PF00028">
    <property type="entry name" value="Cadherin"/>
    <property type="match status" value="1"/>
</dbReference>
<keyword evidence="2" id="KW-0472">Membrane</keyword>
<dbReference type="GO" id="GO:0005886">
    <property type="term" value="C:plasma membrane"/>
    <property type="evidence" value="ECO:0007669"/>
    <property type="project" value="UniProtKB-SubCell"/>
</dbReference>
<dbReference type="PANTHER" id="PTHR24026">
    <property type="entry name" value="FAT ATYPICAL CADHERIN-RELATED"/>
    <property type="match status" value="1"/>
</dbReference>
<dbReference type="SUPFAM" id="SSF49313">
    <property type="entry name" value="Cadherin-like"/>
    <property type="match status" value="1"/>
</dbReference>
<dbReference type="InterPro" id="IPR002126">
    <property type="entry name" value="Cadherin-like_dom"/>
</dbReference>
<dbReference type="InterPro" id="IPR015919">
    <property type="entry name" value="Cadherin-like_sf"/>
</dbReference>
<keyword evidence="1" id="KW-0812">Transmembrane</keyword>
<evidence type="ECO:0000256" key="2">
    <source>
        <dbReference type="ARBA" id="ARBA00022989"/>
    </source>
</evidence>
<keyword evidence="2" id="KW-1133">Transmembrane helix</keyword>
<dbReference type="EMBL" id="SLWQ01000014">
    <property type="protein sequence ID" value="TCO36084.1"/>
    <property type="molecule type" value="Genomic_DNA"/>
</dbReference>
<reference evidence="4 5" key="1">
    <citation type="journal article" date="2015" name="Stand. Genomic Sci.">
        <title>Genomic Encyclopedia of Bacterial and Archaeal Type Strains, Phase III: the genomes of soil and plant-associated and newly described type strains.</title>
        <authorList>
            <person name="Whitman W.B."/>
            <person name="Woyke T."/>
            <person name="Klenk H.P."/>
            <person name="Zhou Y."/>
            <person name="Lilburn T.G."/>
            <person name="Beck B.J."/>
            <person name="De Vos P."/>
            <person name="Vandamme P."/>
            <person name="Eisen J.A."/>
            <person name="Garrity G."/>
            <person name="Hugenholtz P."/>
            <person name="Kyrpides N.C."/>
        </authorList>
    </citation>
    <scope>NUCLEOTIDE SEQUENCE [LARGE SCALE GENOMIC DNA]</scope>
    <source>
        <strain evidence="4 5">A3</strain>
    </source>
</reference>
<evidence type="ECO:0000313" key="4">
    <source>
        <dbReference type="EMBL" id="TCO36084.1"/>
    </source>
</evidence>
<dbReference type="GO" id="GO:0007156">
    <property type="term" value="P:homophilic cell adhesion via plasma membrane adhesion molecules"/>
    <property type="evidence" value="ECO:0007669"/>
    <property type="project" value="InterPro"/>
</dbReference>
<sequence>MTEAPKPHDRAASPAGDLHRFTLRRCQAPARRRAHGGGEALFAIDPETGRLTVVQQARGGSPAYILKVEASDGKVGGFGDVTVGITDCGEAPAIVPGQVFLIAPGMASGESFGRVLAVADGGSVPSAWSYAIVAGNAGDVFAIDPTTGDLAVAGRLDASSASSYGLAIRVSDGRRSGVGVVVIDIVASAAKASLDEAGFGELPA</sequence>
<protein>
    <submittedName>
        <fullName evidence="4">Cadherin domain-containing protein</fullName>
    </submittedName>
</protein>
<dbReference type="RefSeq" id="WP_132000109.1">
    <property type="nucleotide sequence ID" value="NZ_SLWQ01000014.1"/>
</dbReference>
<proteinExistence type="predicted"/>
<dbReference type="AlphaFoldDB" id="A0A4R2HX67"/>
<feature type="domain" description="Cadherin" evidence="3">
    <location>
        <begin position="119"/>
        <end position="185"/>
    </location>
</feature>
<dbReference type="CDD" id="cd11304">
    <property type="entry name" value="Cadherin_repeat"/>
    <property type="match status" value="2"/>
</dbReference>
<accession>A0A4R2HX67</accession>
<dbReference type="Gene3D" id="2.60.40.60">
    <property type="entry name" value="Cadherins"/>
    <property type="match status" value="1"/>
</dbReference>
<gene>
    <name evidence="4" type="ORF">EV148_1145</name>
</gene>
<name>A0A4R2HX67_9GAMM</name>
<keyword evidence="5" id="KW-1185">Reference proteome</keyword>
<dbReference type="GO" id="GO:0005509">
    <property type="term" value="F:calcium ion binding"/>
    <property type="evidence" value="ECO:0007669"/>
    <property type="project" value="InterPro"/>
</dbReference>
<dbReference type="PROSITE" id="PS50268">
    <property type="entry name" value="CADHERIN_2"/>
    <property type="match status" value="1"/>
</dbReference>
<organism evidence="4 5">
    <name type="scientific">Dokdonella fugitiva</name>
    <dbReference type="NCBI Taxonomy" id="328517"/>
    <lineage>
        <taxon>Bacteria</taxon>
        <taxon>Pseudomonadati</taxon>
        <taxon>Pseudomonadota</taxon>
        <taxon>Gammaproteobacteria</taxon>
        <taxon>Lysobacterales</taxon>
        <taxon>Rhodanobacteraceae</taxon>
        <taxon>Dokdonella</taxon>
    </lineage>
</organism>
<dbReference type="PANTHER" id="PTHR24026:SF126">
    <property type="entry name" value="PROTOCADHERIN FAT 4"/>
    <property type="match status" value="1"/>
</dbReference>
<dbReference type="OrthoDB" id="6057062at2"/>